<dbReference type="Proteomes" id="UP000612585">
    <property type="component" value="Unassembled WGS sequence"/>
</dbReference>
<evidence type="ECO:0000313" key="2">
    <source>
        <dbReference type="Proteomes" id="UP000612585"/>
    </source>
</evidence>
<dbReference type="AlphaFoldDB" id="A0A8J3Z450"/>
<keyword evidence="2" id="KW-1185">Reference proteome</keyword>
<evidence type="ECO:0000313" key="1">
    <source>
        <dbReference type="EMBL" id="GIJ55953.1"/>
    </source>
</evidence>
<gene>
    <name evidence="1" type="ORF">Vau01_034690</name>
</gene>
<name>A0A8J3Z450_9ACTN</name>
<dbReference type="RefSeq" id="WP_203993511.1">
    <property type="nucleotide sequence ID" value="NZ_BOPG01000023.1"/>
</dbReference>
<reference evidence="1" key="1">
    <citation type="submission" date="2021-01" db="EMBL/GenBank/DDBJ databases">
        <title>Whole genome shotgun sequence of Virgisporangium aurantiacum NBRC 16421.</title>
        <authorList>
            <person name="Komaki H."/>
            <person name="Tamura T."/>
        </authorList>
    </citation>
    <scope>NUCLEOTIDE SEQUENCE</scope>
    <source>
        <strain evidence="1">NBRC 16421</strain>
    </source>
</reference>
<dbReference type="EMBL" id="BOPG01000023">
    <property type="protein sequence ID" value="GIJ55953.1"/>
    <property type="molecule type" value="Genomic_DNA"/>
</dbReference>
<protein>
    <submittedName>
        <fullName evidence="1">Uncharacterized protein</fullName>
    </submittedName>
</protein>
<sequence length="367" mass="38708">MAFRDELAAAVAEITAAAHDRLVSDRGGSVPFEVEREFRTDVSALFARWSPYGDGDADLVQGLVDAVAALARDHIETARSDVGRVSAVVEQWHGSAAAAFRRSFIGSYELAVAGQLIALRDLGRILAAYGAVMAAAQRTLLAIGQATVAALGDAVGGFEFTVPGSAADPLSGAALLFDPVSLGGPATPGRVDGDALHDVLASMDGAVTRLDEHVDAEEDLIRAVLDTAQARLDANLPYLLPADSGVGDDLDEFESRPGSHVVVEIAALYHAGNVDLTSAAGHYEQAWRGLDLGAVTEPAAFGPWFARTLFDYRTLRQTFSSQVLLATRDELMRHGDDLCGAALLYAEADGIDARQILQVLDTPGSPW</sequence>
<organism evidence="1 2">
    <name type="scientific">Virgisporangium aurantiacum</name>
    <dbReference type="NCBI Taxonomy" id="175570"/>
    <lineage>
        <taxon>Bacteria</taxon>
        <taxon>Bacillati</taxon>
        <taxon>Actinomycetota</taxon>
        <taxon>Actinomycetes</taxon>
        <taxon>Micromonosporales</taxon>
        <taxon>Micromonosporaceae</taxon>
        <taxon>Virgisporangium</taxon>
    </lineage>
</organism>
<comment type="caution">
    <text evidence="1">The sequence shown here is derived from an EMBL/GenBank/DDBJ whole genome shotgun (WGS) entry which is preliminary data.</text>
</comment>
<proteinExistence type="predicted"/>
<accession>A0A8J3Z450</accession>